<gene>
    <name evidence="1" type="ORF">PY092_10055</name>
</gene>
<sequence>MDVITIFSIYSEKEILGKKKSKDGLYQIFESVFETLISKRVNKHLYGINGTDLQMLKLKIEEKLIILLKQRKVTPPEIADWKGRFEREEIFHTKNVLGKDYELYSGGIDSQIWGLSLLYEIVIESEGDGKGGILVYYSKRKSGFKEIKTKMNLIRSIKNNHNTSRMSKPEKLLYYTLDLYHELGSPQINSFNPLDESSISIFSFHFKGLDKEDNIYFKLIRLIENFSGDLSWIMHGYGSRKNYTIEPLEIYFLKRKHGVEYINFLSKEDCQKIVGSSQRDTIKLCEYIKKNFP</sequence>
<evidence type="ECO:0000313" key="1">
    <source>
        <dbReference type="EMBL" id="MDF0716492.1"/>
    </source>
</evidence>
<evidence type="ECO:0000313" key="2">
    <source>
        <dbReference type="Proteomes" id="UP001221366"/>
    </source>
</evidence>
<dbReference type="EMBL" id="JARFVB010000005">
    <property type="protein sequence ID" value="MDF0716492.1"/>
    <property type="molecule type" value="Genomic_DNA"/>
</dbReference>
<comment type="caution">
    <text evidence="1">The sequence shown here is derived from an EMBL/GenBank/DDBJ whole genome shotgun (WGS) entry which is preliminary data.</text>
</comment>
<organism evidence="1 2">
    <name type="scientific">Flagellimonas yonaguniensis</name>
    <dbReference type="NCBI Taxonomy" id="3031325"/>
    <lineage>
        <taxon>Bacteria</taxon>
        <taxon>Pseudomonadati</taxon>
        <taxon>Bacteroidota</taxon>
        <taxon>Flavobacteriia</taxon>
        <taxon>Flavobacteriales</taxon>
        <taxon>Flavobacteriaceae</taxon>
        <taxon>Flagellimonas</taxon>
    </lineage>
</organism>
<reference evidence="1 2" key="1">
    <citation type="submission" date="2023-03" db="EMBL/GenBank/DDBJ databases">
        <title>Muricauda XX sp. nov. and Muricauda XXX sp. nov., two novel species isolated from Okinawa Trough.</title>
        <authorList>
            <person name="Cao W."/>
            <person name="Deng X."/>
        </authorList>
    </citation>
    <scope>NUCLEOTIDE SEQUENCE [LARGE SCALE GENOMIC DNA]</scope>
    <source>
        <strain evidence="1 2">334s03</strain>
    </source>
</reference>
<dbReference type="Proteomes" id="UP001221366">
    <property type="component" value="Unassembled WGS sequence"/>
</dbReference>
<keyword evidence="2" id="KW-1185">Reference proteome</keyword>
<name>A0ABT5XZ68_9FLAO</name>
<protein>
    <submittedName>
        <fullName evidence="1">Uncharacterized protein</fullName>
    </submittedName>
</protein>
<proteinExistence type="predicted"/>
<dbReference type="RefSeq" id="WP_275615724.1">
    <property type="nucleotide sequence ID" value="NZ_JARFVB010000005.1"/>
</dbReference>
<accession>A0ABT5XZ68</accession>